<dbReference type="Proteomes" id="UP000295293">
    <property type="component" value="Unassembled WGS sequence"/>
</dbReference>
<dbReference type="Pfam" id="PF17164">
    <property type="entry name" value="DUF5122"/>
    <property type="match status" value="1"/>
</dbReference>
<dbReference type="OrthoDB" id="6992437at2"/>
<name>A0A4R6YFY4_9GAMM</name>
<comment type="caution">
    <text evidence="2">The sequence shown here is derived from an EMBL/GenBank/DDBJ whole genome shotgun (WGS) entry which is preliminary data.</text>
</comment>
<feature type="signal peptide" evidence="1">
    <location>
        <begin position="1"/>
        <end position="22"/>
    </location>
</feature>
<dbReference type="RefSeq" id="WP_133822014.1">
    <property type="nucleotide sequence ID" value="NZ_SNZH01000036.1"/>
</dbReference>
<dbReference type="InterPro" id="IPR013431">
    <property type="entry name" value="Delta_60_rpt"/>
</dbReference>
<evidence type="ECO:0000256" key="1">
    <source>
        <dbReference type="SAM" id="SignalP"/>
    </source>
</evidence>
<evidence type="ECO:0000313" key="3">
    <source>
        <dbReference type="Proteomes" id="UP000295293"/>
    </source>
</evidence>
<organism evidence="2 3">
    <name type="scientific">Tahibacter aquaticus</name>
    <dbReference type="NCBI Taxonomy" id="520092"/>
    <lineage>
        <taxon>Bacteria</taxon>
        <taxon>Pseudomonadati</taxon>
        <taxon>Pseudomonadota</taxon>
        <taxon>Gammaproteobacteria</taxon>
        <taxon>Lysobacterales</taxon>
        <taxon>Rhodanobacteraceae</taxon>
        <taxon>Tahibacter</taxon>
    </lineage>
</organism>
<keyword evidence="1" id="KW-0732">Signal</keyword>
<evidence type="ECO:0008006" key="4">
    <source>
        <dbReference type="Google" id="ProtNLM"/>
    </source>
</evidence>
<sequence>MNHVLPGLLLLCLSTVLAPAYAVGLPTGSLDPSFGDHGFVRLYFDDRLGTTTDDRAKSIQILRGDLGGGAFGPKWILVAGSAGRYVAITRLTMNGQIDPTFGANGVAFSARTNVSSFGGMVVMPNGDIVIGYADDYSGPDSDSRDFFIEAFASNGQPKNIGGDETPNQLSVDLSSSAPAANGRCSDYYRENRAQRLILTAENGIALVGDIAVYNDDGDFVRRDIATAEFNGATYAPARPTLACTGAGGRLDAMRYPPARDNINADAAVHAAVSDVGAHVLYAGSVDPVYDAQIAQLGAMNYRDLAIGYTYNDSYDLGVPEGYWQQRQSDFWQIRTDTRPGTFVLFGDAENGTVAGAVRRQPIVATAQANALQPLWFFPVGGAADSMVAGLEGWRLPGARDLMLIGASKSCSVAGCGGDWDSFAIGVSNGSTVLNAYQPQAAFGDQGWVRHRVRDYDGNAASSAIAWTGVLQGNLFGNGDTDVYVAGEFRSSVDDHLDMFVAKVRVANAGDPPWVVPADTIFRDGFQ</sequence>
<reference evidence="2 3" key="1">
    <citation type="submission" date="2019-03" db="EMBL/GenBank/DDBJ databases">
        <title>Genomic Encyclopedia of Type Strains, Phase IV (KMG-IV): sequencing the most valuable type-strain genomes for metagenomic binning, comparative biology and taxonomic classification.</title>
        <authorList>
            <person name="Goeker M."/>
        </authorList>
    </citation>
    <scope>NUCLEOTIDE SEQUENCE [LARGE SCALE GENOMIC DNA]</scope>
    <source>
        <strain evidence="2 3">DSM 21667</strain>
    </source>
</reference>
<evidence type="ECO:0000313" key="2">
    <source>
        <dbReference type="EMBL" id="TDR35359.1"/>
    </source>
</evidence>
<proteinExistence type="predicted"/>
<gene>
    <name evidence="2" type="ORF">DFR29_13610</name>
</gene>
<accession>A0A4R6YFY4</accession>
<keyword evidence="3" id="KW-1185">Reference proteome</keyword>
<feature type="chain" id="PRO_5020414403" description="Delta-60 repeat protein" evidence="1">
    <location>
        <begin position="23"/>
        <end position="526"/>
    </location>
</feature>
<dbReference type="AlphaFoldDB" id="A0A4R6YFY4"/>
<dbReference type="EMBL" id="SNZH01000036">
    <property type="protein sequence ID" value="TDR35359.1"/>
    <property type="molecule type" value="Genomic_DNA"/>
</dbReference>
<protein>
    <recommendedName>
        <fullName evidence="4">Delta-60 repeat protein</fullName>
    </recommendedName>
</protein>